<comment type="caution">
    <text evidence="1">The sequence shown here is derived from an EMBL/GenBank/DDBJ whole genome shotgun (WGS) entry which is preliminary data.</text>
</comment>
<name>A0AAV2C036_9ARAC</name>
<organism evidence="1 2">
    <name type="scientific">Larinioides sclopetarius</name>
    <dbReference type="NCBI Taxonomy" id="280406"/>
    <lineage>
        <taxon>Eukaryota</taxon>
        <taxon>Metazoa</taxon>
        <taxon>Ecdysozoa</taxon>
        <taxon>Arthropoda</taxon>
        <taxon>Chelicerata</taxon>
        <taxon>Arachnida</taxon>
        <taxon>Araneae</taxon>
        <taxon>Araneomorphae</taxon>
        <taxon>Entelegynae</taxon>
        <taxon>Araneoidea</taxon>
        <taxon>Araneidae</taxon>
        <taxon>Larinioides</taxon>
    </lineage>
</organism>
<dbReference type="EMBL" id="CAXIEN010000687">
    <property type="protein sequence ID" value="CAL1301410.1"/>
    <property type="molecule type" value="Genomic_DNA"/>
</dbReference>
<accession>A0AAV2C036</accession>
<protein>
    <submittedName>
        <fullName evidence="1">Uncharacterized protein</fullName>
    </submittedName>
</protein>
<sequence length="165" mass="18391">MFNVINTSYPTMQEAVRELDIKTVGGDQDSFTMIEAFGISYPAEWNITDEESKHFAFLALKSKLPDAFVTEKKFVDIDEAMWTKIKNAIENDLKSVIKESQFSDLLASTIYSLCRQGAYTRSTAENVTVSTSHGYNASLSPTGVASYWANLGKTCNQKCIAKVME</sequence>
<dbReference type="AlphaFoldDB" id="A0AAV2C036"/>
<evidence type="ECO:0000313" key="1">
    <source>
        <dbReference type="EMBL" id="CAL1301410.1"/>
    </source>
</evidence>
<evidence type="ECO:0000313" key="2">
    <source>
        <dbReference type="Proteomes" id="UP001497382"/>
    </source>
</evidence>
<reference evidence="1 2" key="1">
    <citation type="submission" date="2024-04" db="EMBL/GenBank/DDBJ databases">
        <authorList>
            <person name="Rising A."/>
            <person name="Reimegard J."/>
            <person name="Sonavane S."/>
            <person name="Akerstrom W."/>
            <person name="Nylinder S."/>
            <person name="Hedman E."/>
            <person name="Kallberg Y."/>
        </authorList>
    </citation>
    <scope>NUCLEOTIDE SEQUENCE [LARGE SCALE GENOMIC DNA]</scope>
</reference>
<keyword evidence="2" id="KW-1185">Reference proteome</keyword>
<dbReference type="Proteomes" id="UP001497382">
    <property type="component" value="Unassembled WGS sequence"/>
</dbReference>
<proteinExistence type="predicted"/>
<gene>
    <name evidence="1" type="ORF">LARSCL_LOCUS22506</name>
</gene>